<feature type="domain" description="Beta-lactamase-related" evidence="3">
    <location>
        <begin position="46"/>
        <end position="375"/>
    </location>
</feature>
<organism evidence="4 5">
    <name type="scientific">Erwinia sorbitola</name>
    <dbReference type="NCBI Taxonomy" id="2681984"/>
    <lineage>
        <taxon>Bacteria</taxon>
        <taxon>Pseudomonadati</taxon>
        <taxon>Pseudomonadota</taxon>
        <taxon>Gammaproteobacteria</taxon>
        <taxon>Enterobacterales</taxon>
        <taxon>Erwiniaceae</taxon>
        <taxon>Erwinia</taxon>
    </lineage>
</organism>
<evidence type="ECO:0000313" key="4">
    <source>
        <dbReference type="EMBL" id="QGU89609.1"/>
    </source>
</evidence>
<evidence type="ECO:0000259" key="3">
    <source>
        <dbReference type="Pfam" id="PF00144"/>
    </source>
</evidence>
<feature type="region of interest" description="Disordered" evidence="1">
    <location>
        <begin position="395"/>
        <end position="414"/>
    </location>
</feature>
<sequence>MMKLKSLLPLLCLLFAGCGSLSSNSIDTSPSASLRASCHLPLKVQIDQLAQPQIDRQQTPGMVVAVLSADGQRHIFSYGFTDTDKRIPVDGDTLFAVGSVTKGFTAESAALLVADGKLRWEATLGELIGNKVPLSEDARNITLQQLATHTSGLPRQMPSLHMLRKLTAWLFYGSPFYDDLDDGEFLAYLQEFSRPRQQQVIYSNLGYAILDYAMTQQSGEAPQQIAQRRIIAPLGLRHTGYQPQLLPGYIKRARGHAGDQPKFIKRGEVVPEWHFNGYMVGAASLWSSANDLLSYLHAHLYGSGDPLLDRAFNDATTIRFKAPQNDSSALAWLSSNLNGQSIIYQSGFIGGYASYIGMDLKHKTAIVVLQNSFNWDNTIGHRILLRMAESQDAAIRRQGSGVPDPYEKKDCEYP</sequence>
<dbReference type="Pfam" id="PF00144">
    <property type="entry name" value="Beta-lactamase"/>
    <property type="match status" value="1"/>
</dbReference>
<dbReference type="InterPro" id="IPR012338">
    <property type="entry name" value="Beta-lactam/transpept-like"/>
</dbReference>
<dbReference type="SUPFAM" id="SSF56601">
    <property type="entry name" value="beta-lactamase/transpeptidase-like"/>
    <property type="match status" value="1"/>
</dbReference>
<reference evidence="4 5" key="1">
    <citation type="submission" date="2019-12" db="EMBL/GenBank/DDBJ databases">
        <title>Erwinia sp. nov., isolated from droppings of birds in the Qinghai-Tiebt plateau of China.</title>
        <authorList>
            <person name="Ge Y."/>
        </authorList>
    </citation>
    <scope>NUCLEOTIDE SEQUENCE [LARGE SCALE GENOMIC DNA]</scope>
    <source>
        <strain evidence="4 5">J780</strain>
    </source>
</reference>
<protein>
    <submittedName>
        <fullName evidence="4">Serine hydrolase</fullName>
    </submittedName>
</protein>
<dbReference type="PANTHER" id="PTHR46825">
    <property type="entry name" value="D-ALANYL-D-ALANINE-CARBOXYPEPTIDASE/ENDOPEPTIDASE AMPH"/>
    <property type="match status" value="1"/>
</dbReference>
<proteinExistence type="predicted"/>
<gene>
    <name evidence="4" type="ORF">GN242_03135</name>
</gene>
<evidence type="ECO:0000256" key="2">
    <source>
        <dbReference type="SAM" id="SignalP"/>
    </source>
</evidence>
<dbReference type="PANTHER" id="PTHR46825:SF8">
    <property type="entry name" value="BETA-LACTAMASE-RELATED"/>
    <property type="match status" value="1"/>
</dbReference>
<dbReference type="KEGG" id="erwi:GN242_03135"/>
<dbReference type="PROSITE" id="PS51257">
    <property type="entry name" value="PROKAR_LIPOPROTEIN"/>
    <property type="match status" value="1"/>
</dbReference>
<accession>A0A6I6EWU8</accession>
<dbReference type="Gene3D" id="3.40.710.10">
    <property type="entry name" value="DD-peptidase/beta-lactamase superfamily"/>
    <property type="match status" value="1"/>
</dbReference>
<evidence type="ECO:0000313" key="5">
    <source>
        <dbReference type="Proteomes" id="UP000424752"/>
    </source>
</evidence>
<evidence type="ECO:0000256" key="1">
    <source>
        <dbReference type="SAM" id="MobiDB-lite"/>
    </source>
</evidence>
<dbReference type="Proteomes" id="UP000424752">
    <property type="component" value="Chromosome"/>
</dbReference>
<feature type="chain" id="PRO_5026105091" evidence="2">
    <location>
        <begin position="26"/>
        <end position="414"/>
    </location>
</feature>
<name>A0A6I6EWU8_9GAMM</name>
<dbReference type="InterPro" id="IPR050491">
    <property type="entry name" value="AmpC-like"/>
</dbReference>
<dbReference type="AlphaFoldDB" id="A0A6I6EWU8"/>
<feature type="compositionally biased region" description="Basic and acidic residues" evidence="1">
    <location>
        <begin position="405"/>
        <end position="414"/>
    </location>
</feature>
<dbReference type="GO" id="GO:0016787">
    <property type="term" value="F:hydrolase activity"/>
    <property type="evidence" value="ECO:0007669"/>
    <property type="project" value="UniProtKB-KW"/>
</dbReference>
<dbReference type="InterPro" id="IPR001466">
    <property type="entry name" value="Beta-lactam-related"/>
</dbReference>
<keyword evidence="2" id="KW-0732">Signal</keyword>
<dbReference type="EMBL" id="CP046509">
    <property type="protein sequence ID" value="QGU89609.1"/>
    <property type="molecule type" value="Genomic_DNA"/>
</dbReference>
<feature type="signal peptide" evidence="2">
    <location>
        <begin position="1"/>
        <end position="25"/>
    </location>
</feature>
<keyword evidence="4" id="KW-0378">Hydrolase</keyword>